<feature type="domain" description="HTH marR-type" evidence="1">
    <location>
        <begin position="1"/>
        <end position="141"/>
    </location>
</feature>
<dbReference type="InterPro" id="IPR000835">
    <property type="entry name" value="HTH_MarR-typ"/>
</dbReference>
<dbReference type="EMBL" id="JAVDWW010000011">
    <property type="protein sequence ID" value="MDR7172227.1"/>
    <property type="molecule type" value="Genomic_DNA"/>
</dbReference>
<gene>
    <name evidence="2" type="ORF">J2W56_005988</name>
</gene>
<keyword evidence="3" id="KW-1185">Reference proteome</keyword>
<dbReference type="PANTHER" id="PTHR33164">
    <property type="entry name" value="TRANSCRIPTIONAL REGULATOR, MARR FAMILY"/>
    <property type="match status" value="1"/>
</dbReference>
<dbReference type="InterPro" id="IPR036388">
    <property type="entry name" value="WH-like_DNA-bd_sf"/>
</dbReference>
<dbReference type="SMART" id="SM00347">
    <property type="entry name" value="HTH_MARR"/>
    <property type="match status" value="1"/>
</dbReference>
<dbReference type="Proteomes" id="UP001251217">
    <property type="component" value="Unassembled WGS sequence"/>
</dbReference>
<evidence type="ECO:0000313" key="3">
    <source>
        <dbReference type="Proteomes" id="UP001251217"/>
    </source>
</evidence>
<dbReference type="RefSeq" id="WP_063009255.1">
    <property type="nucleotide sequence ID" value="NZ_JAVDWW010000011.1"/>
</dbReference>
<dbReference type="InterPro" id="IPR039422">
    <property type="entry name" value="MarR/SlyA-like"/>
</dbReference>
<proteinExistence type="predicted"/>
<keyword evidence="2" id="KW-0238">DNA-binding</keyword>
<sequence>MDDTPARLRGKPSWLVSKTAALAQRHIGEAMSAVGARGYHFAILAALDEFGPASQVAIGQRCRIDRSDMHAMLTELEAQKYVARKPDPDDRRRNLITLTAAGERRLNELDAALTAAQDEIFGGLTTAERDRLVRLLTRALDRQGND</sequence>
<evidence type="ECO:0000259" key="1">
    <source>
        <dbReference type="PROSITE" id="PS50995"/>
    </source>
</evidence>
<dbReference type="GO" id="GO:0003677">
    <property type="term" value="F:DNA binding"/>
    <property type="evidence" value="ECO:0007669"/>
    <property type="project" value="UniProtKB-KW"/>
</dbReference>
<dbReference type="InterPro" id="IPR036390">
    <property type="entry name" value="WH_DNA-bd_sf"/>
</dbReference>
<reference evidence="2 3" key="1">
    <citation type="submission" date="2023-07" db="EMBL/GenBank/DDBJ databases">
        <title>Sorghum-associated microbial communities from plants grown in Nebraska, USA.</title>
        <authorList>
            <person name="Schachtman D."/>
        </authorList>
    </citation>
    <scope>NUCLEOTIDE SEQUENCE [LARGE SCALE GENOMIC DNA]</scope>
    <source>
        <strain evidence="2 3">4272</strain>
    </source>
</reference>
<protein>
    <submittedName>
        <fullName evidence="2">DNA-binding MarR family transcriptional regulator</fullName>
    </submittedName>
</protein>
<organism evidence="2 3">
    <name type="scientific">Nocardia kruczakiae</name>
    <dbReference type="NCBI Taxonomy" id="261477"/>
    <lineage>
        <taxon>Bacteria</taxon>
        <taxon>Bacillati</taxon>
        <taxon>Actinomycetota</taxon>
        <taxon>Actinomycetes</taxon>
        <taxon>Mycobacteriales</taxon>
        <taxon>Nocardiaceae</taxon>
        <taxon>Nocardia</taxon>
    </lineage>
</organism>
<dbReference type="Pfam" id="PF12802">
    <property type="entry name" value="MarR_2"/>
    <property type="match status" value="1"/>
</dbReference>
<dbReference type="PROSITE" id="PS50995">
    <property type="entry name" value="HTH_MARR_2"/>
    <property type="match status" value="1"/>
</dbReference>
<comment type="caution">
    <text evidence="2">The sequence shown here is derived from an EMBL/GenBank/DDBJ whole genome shotgun (WGS) entry which is preliminary data.</text>
</comment>
<dbReference type="PRINTS" id="PR00598">
    <property type="entry name" value="HTHMARR"/>
</dbReference>
<dbReference type="PANTHER" id="PTHR33164:SF57">
    <property type="entry name" value="MARR-FAMILY TRANSCRIPTIONAL REGULATOR"/>
    <property type="match status" value="1"/>
</dbReference>
<dbReference type="SUPFAM" id="SSF46785">
    <property type="entry name" value="Winged helix' DNA-binding domain"/>
    <property type="match status" value="1"/>
</dbReference>
<evidence type="ECO:0000313" key="2">
    <source>
        <dbReference type="EMBL" id="MDR7172227.1"/>
    </source>
</evidence>
<accession>A0ABU1XQK1</accession>
<dbReference type="Gene3D" id="1.10.10.10">
    <property type="entry name" value="Winged helix-like DNA-binding domain superfamily/Winged helix DNA-binding domain"/>
    <property type="match status" value="1"/>
</dbReference>
<name>A0ABU1XQK1_9NOCA</name>